<name>A0A368VMM0_9ACTN</name>
<evidence type="ECO:0000313" key="1">
    <source>
        <dbReference type="EMBL" id="RCW42750.1"/>
    </source>
</evidence>
<dbReference type="RefSeq" id="WP_114453567.1">
    <property type="nucleotide sequence ID" value="NZ_QPJC01000008.1"/>
</dbReference>
<gene>
    <name evidence="1" type="ORF">DFQ14_1085</name>
</gene>
<sequence>MTSSTDTTSATDERLRRLAARGFQFMHPRDEQGEILAVIGVRAHDNVIDVIRLQDENDVVATRMPGDEENILAPTRVSWQSTGSVCEVIDDLLDLPDDRTPGSLITPSGT</sequence>
<comment type="caution">
    <text evidence="1">The sequence shown here is derived from an EMBL/GenBank/DDBJ whole genome shotgun (WGS) entry which is preliminary data.</text>
</comment>
<reference evidence="1 2" key="1">
    <citation type="submission" date="2018-07" db="EMBL/GenBank/DDBJ databases">
        <title>Genomic Encyclopedia of Type Strains, Phase III (KMG-III): the genomes of soil and plant-associated and newly described type strains.</title>
        <authorList>
            <person name="Whitman W."/>
        </authorList>
    </citation>
    <scope>NUCLEOTIDE SEQUENCE [LARGE SCALE GENOMIC DNA]</scope>
    <source>
        <strain evidence="1 2">CECT 8575</strain>
    </source>
</reference>
<dbReference type="AlphaFoldDB" id="A0A368VMM0"/>
<organism evidence="1 2">
    <name type="scientific">Halopolyspora algeriensis</name>
    <dbReference type="NCBI Taxonomy" id="1500506"/>
    <lineage>
        <taxon>Bacteria</taxon>
        <taxon>Bacillati</taxon>
        <taxon>Actinomycetota</taxon>
        <taxon>Actinomycetes</taxon>
        <taxon>Actinomycetes incertae sedis</taxon>
        <taxon>Halopolyspora</taxon>
    </lineage>
</organism>
<keyword evidence="2" id="KW-1185">Reference proteome</keyword>
<protein>
    <submittedName>
        <fullName evidence="1">Uncharacterized protein</fullName>
    </submittedName>
</protein>
<dbReference type="OrthoDB" id="3690349at2"/>
<proteinExistence type="predicted"/>
<evidence type="ECO:0000313" key="2">
    <source>
        <dbReference type="Proteomes" id="UP000253495"/>
    </source>
</evidence>
<dbReference type="EMBL" id="QPJC01000008">
    <property type="protein sequence ID" value="RCW42750.1"/>
    <property type="molecule type" value="Genomic_DNA"/>
</dbReference>
<dbReference type="Proteomes" id="UP000253495">
    <property type="component" value="Unassembled WGS sequence"/>
</dbReference>
<accession>A0A368VMM0</accession>